<evidence type="ECO:0000259" key="2">
    <source>
        <dbReference type="PROSITE" id="PS50057"/>
    </source>
</evidence>
<dbReference type="Pfam" id="PF00373">
    <property type="entry name" value="FERM_M"/>
    <property type="match status" value="1"/>
</dbReference>
<dbReference type="CDD" id="cd13185">
    <property type="entry name" value="FERM_C_FRMD1_FRMD6"/>
    <property type="match status" value="1"/>
</dbReference>
<dbReference type="Pfam" id="PF09379">
    <property type="entry name" value="FERM_N"/>
    <property type="match status" value="1"/>
</dbReference>
<dbReference type="InterPro" id="IPR047145">
    <property type="entry name" value="FRMD6-like"/>
</dbReference>
<feature type="compositionally biased region" description="Polar residues" evidence="1">
    <location>
        <begin position="712"/>
        <end position="741"/>
    </location>
</feature>
<feature type="region of interest" description="Disordered" evidence="1">
    <location>
        <begin position="670"/>
        <end position="754"/>
    </location>
</feature>
<dbReference type="InterPro" id="IPR019748">
    <property type="entry name" value="FERM_central"/>
</dbReference>
<feature type="compositionally biased region" description="Basic and acidic residues" evidence="1">
    <location>
        <begin position="172"/>
        <end position="190"/>
    </location>
</feature>
<sequence>MQDAVLPSENVTSRSSSQTIIAWDDRPTTKIIREITCFTCSCIKGMRTLEFGEDITEALRSCPTNAFVALSKAKRAKQASTFRRSSFGRNSFVRQYFGYYNYNIEPFPVYQRNIAPEGSGYESDSSDYSSCSGRVGSPETAKKIPTPPTRSSSTDVSIGVTQADTDECTRIECHEPSRQHNDPKDYRSVKQESSTTTHLNQGTDKIIVRESRTDIDIAVTAFPRKMKANPGKKPVRVHLLTGDSILLVFDAKATVKDVFDQVCTLHSIKESHFFGLSADIENEHRFMDPKQRLNKYAPKEWGKELKRRDSDLSVQPSSIFTVQFQVQYFVEHPKLIKDPKSRHHYYLQLKKNVLQSKVPSQEEEIFTLAATSLHLDMGTFDAAKHLGRYFDPNEYVPAWFAKKWGDGYLWSHLPTMHAELSTTSTFEAQADYISRASCIEDVPVHYYKLYKTKKETEASVILGIYHQGIRIHHVAKDGSHLLDFEFPWAKVGRLFFAARRFDIYPEDLPSSRKLTYYTGSQTRSKYLLRLLRETHSLYMSLTPYVQHMRKSDGRQGRRAYRESYISGQDLEKEKFASERLVGDLDDCGKSPASNNSKDGRDKLYKSYNSSTSHGSSHTSGIESDSKQRTEEEEDDNAFVDDFDPIEHDGPPNGGVIFITQEHLEAPQHKSLSVTDLTESSPNGSHDDLDKAVEPETSSESVKSEQTVRETIPLNQAPATPSIESLPQEPHTTSPTPSLAEQNNNSNSNNGEAFVLTTNTLPPKTAKLRVSKAELPAVPAIPMSNDSPRSEYTSSSLARPVSVTVKNSVSHDLISSEPVKISHQALSARNSSPEYLSGPKRTGSRTFYDDTDSVFVQTRSQSVDLDGNLQSEVVITSPEKHRSHGGRKHHRKRGSRSSGNMKRSGSIDSSLHSHHNSHQPLFKHERHTKKDHQRHHRHKSMQEGPISLGAGQDQQVAGPYFSSTLKAEKSVDDLCHVTEHGTLTRSSRQRDLPTSMTASSDRLEQADAVTHQRKMSDACHKTLAAQHRKLSDSRVQRQQDSSNAKAAKPKKHSGHSSAKPNGHVSSAGNTPHKHEVLLRTKHERAHGDRRRPVSYHLASGALPPSYAAHQQGNGSCYNDAALTSRPSVFMDSFKEVIV</sequence>
<dbReference type="InterPro" id="IPR041781">
    <property type="entry name" value="FRMD6-FERM_C"/>
</dbReference>
<evidence type="ECO:0000256" key="1">
    <source>
        <dbReference type="SAM" id="MobiDB-lite"/>
    </source>
</evidence>
<feature type="compositionally biased region" description="Polar residues" evidence="1">
    <location>
        <begin position="981"/>
        <end position="999"/>
    </location>
</feature>
<dbReference type="InterPro" id="IPR018980">
    <property type="entry name" value="FERM_PH-like_C"/>
</dbReference>
<dbReference type="InterPro" id="IPR011993">
    <property type="entry name" value="PH-like_dom_sf"/>
</dbReference>
<feature type="compositionally biased region" description="Low complexity" evidence="1">
    <location>
        <begin position="609"/>
        <end position="620"/>
    </location>
</feature>
<feature type="region of interest" description="Disordered" evidence="1">
    <location>
        <begin position="583"/>
        <end position="635"/>
    </location>
</feature>
<dbReference type="EMBL" id="LR787069">
    <property type="protein sequence ID" value="CAB3262931.1"/>
    <property type="molecule type" value="mRNA"/>
</dbReference>
<feature type="region of interest" description="Disordered" evidence="1">
    <location>
        <begin position="823"/>
        <end position="847"/>
    </location>
</feature>
<feature type="compositionally biased region" description="Polar residues" evidence="1">
    <location>
        <begin position="149"/>
        <end position="158"/>
    </location>
</feature>
<feature type="compositionally biased region" description="Low complexity" evidence="1">
    <location>
        <begin position="118"/>
        <end position="130"/>
    </location>
</feature>
<feature type="compositionally biased region" description="Polar residues" evidence="1">
    <location>
        <begin position="899"/>
        <end position="909"/>
    </location>
</feature>
<name>A0A6F9DIA4_9ASCI</name>
<dbReference type="InterPro" id="IPR018979">
    <property type="entry name" value="FERM_N"/>
</dbReference>
<dbReference type="CDD" id="cd17101">
    <property type="entry name" value="FERM_F1_PTPN13_like"/>
    <property type="match status" value="1"/>
</dbReference>
<feature type="region of interest" description="Disordered" evidence="1">
    <location>
        <begin position="981"/>
        <end position="1071"/>
    </location>
</feature>
<feature type="domain" description="FERM" evidence="2">
    <location>
        <begin position="233"/>
        <end position="542"/>
    </location>
</feature>
<proteinExistence type="evidence at transcript level"/>
<reference evidence="3" key="1">
    <citation type="submission" date="2020-04" db="EMBL/GenBank/DDBJ databases">
        <authorList>
            <person name="Neveu A P."/>
        </authorList>
    </citation>
    <scope>NUCLEOTIDE SEQUENCE</scope>
    <source>
        <tissue evidence="3">Whole embryo</tissue>
    </source>
</reference>
<dbReference type="PROSITE" id="PS50057">
    <property type="entry name" value="FERM_3"/>
    <property type="match status" value="1"/>
</dbReference>
<dbReference type="SUPFAM" id="SSF47031">
    <property type="entry name" value="Second domain of FERM"/>
    <property type="match status" value="1"/>
</dbReference>
<gene>
    <name evidence="3" type="primary">LOC100185320</name>
</gene>
<feature type="compositionally biased region" description="Polar residues" evidence="1">
    <location>
        <begin position="670"/>
        <end position="683"/>
    </location>
</feature>
<accession>A0A6F9DIA4</accession>
<organism evidence="3">
    <name type="scientific">Phallusia mammillata</name>
    <dbReference type="NCBI Taxonomy" id="59560"/>
    <lineage>
        <taxon>Eukaryota</taxon>
        <taxon>Metazoa</taxon>
        <taxon>Chordata</taxon>
        <taxon>Tunicata</taxon>
        <taxon>Ascidiacea</taxon>
        <taxon>Phlebobranchia</taxon>
        <taxon>Ascidiidae</taxon>
        <taxon>Phallusia</taxon>
    </lineage>
</organism>
<dbReference type="InterPro" id="IPR035963">
    <property type="entry name" value="FERM_2"/>
</dbReference>
<feature type="compositionally biased region" description="Polar residues" evidence="1">
    <location>
        <begin position="1054"/>
        <end position="1068"/>
    </location>
</feature>
<dbReference type="InterPro" id="IPR029071">
    <property type="entry name" value="Ubiquitin-like_domsf"/>
</dbReference>
<dbReference type="InterPro" id="IPR019749">
    <property type="entry name" value="Band_41_domain"/>
</dbReference>
<feature type="compositionally biased region" description="Basic residues" evidence="1">
    <location>
        <begin position="923"/>
        <end position="938"/>
    </location>
</feature>
<dbReference type="SUPFAM" id="SSF50729">
    <property type="entry name" value="PH domain-like"/>
    <property type="match status" value="1"/>
</dbReference>
<dbReference type="SUPFAM" id="SSF54236">
    <property type="entry name" value="Ubiquitin-like"/>
    <property type="match status" value="1"/>
</dbReference>
<feature type="compositionally biased region" description="Polar residues" evidence="1">
    <location>
        <begin position="823"/>
        <end position="833"/>
    </location>
</feature>
<dbReference type="InterPro" id="IPR000299">
    <property type="entry name" value="FERM_domain"/>
</dbReference>
<feature type="region of interest" description="Disordered" evidence="1">
    <location>
        <begin position="866"/>
        <end position="953"/>
    </location>
</feature>
<dbReference type="AlphaFoldDB" id="A0A6F9DIA4"/>
<dbReference type="InterPro" id="IPR014352">
    <property type="entry name" value="FERM/acyl-CoA-bd_prot_sf"/>
</dbReference>
<dbReference type="Gene3D" id="2.30.29.30">
    <property type="entry name" value="Pleckstrin-homology domain (PH domain)/Phosphotyrosine-binding domain (PTB)"/>
    <property type="match status" value="1"/>
</dbReference>
<dbReference type="GO" id="GO:0098592">
    <property type="term" value="C:cytoplasmic side of apical plasma membrane"/>
    <property type="evidence" value="ECO:0007669"/>
    <property type="project" value="TreeGrafter"/>
</dbReference>
<feature type="compositionally biased region" description="Basic and acidic residues" evidence="1">
    <location>
        <begin position="684"/>
        <end position="693"/>
    </location>
</feature>
<dbReference type="SMART" id="SM00295">
    <property type="entry name" value="B41"/>
    <property type="match status" value="1"/>
</dbReference>
<dbReference type="SMART" id="SM01196">
    <property type="entry name" value="FERM_C"/>
    <property type="match status" value="1"/>
</dbReference>
<dbReference type="Gene3D" id="1.20.80.10">
    <property type="match status" value="1"/>
</dbReference>
<feature type="region of interest" description="Disordered" evidence="1">
    <location>
        <begin position="172"/>
        <end position="200"/>
    </location>
</feature>
<evidence type="ECO:0000313" key="3">
    <source>
        <dbReference type="EMBL" id="CAB3262931.1"/>
    </source>
</evidence>
<feature type="compositionally biased region" description="Polar residues" evidence="1">
    <location>
        <begin position="191"/>
        <end position="200"/>
    </location>
</feature>
<dbReference type="PANTHER" id="PTHR13429">
    <property type="entry name" value="FERM DOMAIN (PROTEIN4.1-EZRIN-RADIXIN-MOESIN) FAMILY"/>
    <property type="match status" value="1"/>
</dbReference>
<protein>
    <submittedName>
        <fullName evidence="3">Uncharacterized protein LOC100185320</fullName>
    </submittedName>
</protein>
<dbReference type="CDD" id="cd14473">
    <property type="entry name" value="FERM_B-lobe"/>
    <property type="match status" value="1"/>
</dbReference>
<dbReference type="GO" id="GO:0035332">
    <property type="term" value="P:positive regulation of hippo signaling"/>
    <property type="evidence" value="ECO:0007669"/>
    <property type="project" value="TreeGrafter"/>
</dbReference>
<dbReference type="Gene3D" id="3.10.20.90">
    <property type="entry name" value="Phosphatidylinositol 3-kinase Catalytic Subunit, Chain A, domain 1"/>
    <property type="match status" value="1"/>
</dbReference>
<feature type="compositionally biased region" description="Basic residues" evidence="1">
    <location>
        <begin position="880"/>
        <end position="894"/>
    </location>
</feature>
<dbReference type="Pfam" id="PF09380">
    <property type="entry name" value="FERM_C"/>
    <property type="match status" value="1"/>
</dbReference>
<feature type="region of interest" description="Disordered" evidence="1">
    <location>
        <begin position="118"/>
        <end position="158"/>
    </location>
</feature>
<dbReference type="PANTHER" id="PTHR13429:SF5">
    <property type="entry name" value="PROTEIN EXPANDED"/>
    <property type="match status" value="1"/>
</dbReference>